<comment type="caution">
    <text evidence="7">The sequence shown here is derived from an EMBL/GenBank/DDBJ whole genome shotgun (WGS) entry which is preliminary data.</text>
</comment>
<organism evidence="7 8">
    <name type="scientific">Sutterella seckii</name>
    <dbReference type="NCBI Taxonomy" id="1944635"/>
    <lineage>
        <taxon>Bacteria</taxon>
        <taxon>Pseudomonadati</taxon>
        <taxon>Pseudomonadota</taxon>
        <taxon>Betaproteobacteria</taxon>
        <taxon>Burkholderiales</taxon>
        <taxon>Sutterellaceae</taxon>
        <taxon>Sutterella</taxon>
    </lineage>
</organism>
<sequence length="45" mass="4456">MKKSFAAGAAGIALALCLVLSGCGLKGPLYMPGEPAQSGTFQSGR</sequence>
<evidence type="ECO:0000256" key="6">
    <source>
        <dbReference type="ARBA" id="ARBA00023288"/>
    </source>
</evidence>
<dbReference type="InterPro" id="IPR032831">
    <property type="entry name" value="LptM_cons"/>
</dbReference>
<evidence type="ECO:0000313" key="8">
    <source>
        <dbReference type="Proteomes" id="UP000430564"/>
    </source>
</evidence>
<name>A0A6I1EQM3_9BURK</name>
<dbReference type="EMBL" id="WEHX01000004">
    <property type="protein sequence ID" value="KAB7662847.1"/>
    <property type="molecule type" value="Genomic_DNA"/>
</dbReference>
<keyword evidence="4" id="KW-0564">Palmitate</keyword>
<dbReference type="PROSITE" id="PS51257">
    <property type="entry name" value="PROKAR_LIPOPROTEIN"/>
    <property type="match status" value="1"/>
</dbReference>
<keyword evidence="3" id="KW-0472">Membrane</keyword>
<dbReference type="NCBIfam" id="NF047847">
    <property type="entry name" value="SS_mature_LptM"/>
    <property type="match status" value="1"/>
</dbReference>
<gene>
    <name evidence="7" type="ORF">GBM95_01870</name>
</gene>
<dbReference type="GO" id="GO:0009279">
    <property type="term" value="C:cell outer membrane"/>
    <property type="evidence" value="ECO:0007669"/>
    <property type="project" value="UniProtKB-SubCell"/>
</dbReference>
<evidence type="ECO:0000256" key="5">
    <source>
        <dbReference type="ARBA" id="ARBA00023237"/>
    </source>
</evidence>
<keyword evidence="6 7" id="KW-0449">Lipoprotein</keyword>
<dbReference type="RefSeq" id="WP_152157523.1">
    <property type="nucleotide sequence ID" value="NZ_WEHX01000004.1"/>
</dbReference>
<evidence type="ECO:0000313" key="7">
    <source>
        <dbReference type="EMBL" id="KAB7662847.1"/>
    </source>
</evidence>
<evidence type="ECO:0000256" key="2">
    <source>
        <dbReference type="ARBA" id="ARBA00022729"/>
    </source>
</evidence>
<dbReference type="Proteomes" id="UP000430564">
    <property type="component" value="Unassembled WGS sequence"/>
</dbReference>
<evidence type="ECO:0000256" key="3">
    <source>
        <dbReference type="ARBA" id="ARBA00023136"/>
    </source>
</evidence>
<proteinExistence type="predicted"/>
<accession>A0A6I1EQM3</accession>
<evidence type="ECO:0000256" key="1">
    <source>
        <dbReference type="ARBA" id="ARBA00004459"/>
    </source>
</evidence>
<dbReference type="Pfam" id="PF13627">
    <property type="entry name" value="LptM_cons"/>
    <property type="match status" value="1"/>
</dbReference>
<reference evidence="7 8" key="1">
    <citation type="submission" date="2019-10" db="EMBL/GenBank/DDBJ databases">
        <title>Genome diversity of Sutterella seckii.</title>
        <authorList>
            <person name="Chaplin A.V."/>
            <person name="Sokolova S.R."/>
            <person name="Mosin K.A."/>
            <person name="Ivanova E.L."/>
            <person name="Kochetkova T.O."/>
            <person name="Goltsov A.Y."/>
            <person name="Trofimov D.Y."/>
            <person name="Efimov B.A."/>
        </authorList>
    </citation>
    <scope>NUCLEOTIDE SEQUENCE [LARGE SCALE GENOMIC DNA]</scope>
    <source>
        <strain evidence="7 8">ASD393</strain>
    </source>
</reference>
<evidence type="ECO:0000256" key="4">
    <source>
        <dbReference type="ARBA" id="ARBA00023139"/>
    </source>
</evidence>
<dbReference type="AlphaFoldDB" id="A0A6I1EQM3"/>
<keyword evidence="5" id="KW-0998">Cell outer membrane</keyword>
<comment type="subcellular location">
    <subcellularLocation>
        <location evidence="1">Cell outer membrane</location>
        <topology evidence="1">Lipid-anchor</topology>
    </subcellularLocation>
</comment>
<protein>
    <submittedName>
        <fullName evidence="7">Lipoprotein</fullName>
    </submittedName>
</protein>
<keyword evidence="2" id="KW-0732">Signal</keyword>